<dbReference type="Gene3D" id="1.10.260.40">
    <property type="entry name" value="lambda repressor-like DNA-binding domains"/>
    <property type="match status" value="1"/>
</dbReference>
<evidence type="ECO:0000313" key="3">
    <source>
        <dbReference type="Proteomes" id="UP000274843"/>
    </source>
</evidence>
<dbReference type="CDD" id="cd00093">
    <property type="entry name" value="HTH_XRE"/>
    <property type="match status" value="1"/>
</dbReference>
<gene>
    <name evidence="2" type="ORF">EDD35_3315</name>
</gene>
<feature type="domain" description="HTH cro/C1-type" evidence="1">
    <location>
        <begin position="20"/>
        <end position="92"/>
    </location>
</feature>
<comment type="caution">
    <text evidence="2">The sequence shown here is derived from an EMBL/GenBank/DDBJ whole genome shotgun (WGS) entry which is preliminary data.</text>
</comment>
<protein>
    <submittedName>
        <fullName evidence="2">Helix-turn-helix protein</fullName>
    </submittedName>
</protein>
<dbReference type="Gene3D" id="3.30.450.180">
    <property type="match status" value="1"/>
</dbReference>
<evidence type="ECO:0000313" key="2">
    <source>
        <dbReference type="EMBL" id="ROS40967.1"/>
    </source>
</evidence>
<sequence>MTTAVRMSADEIRRAELAAFLRSRRERISPEQVGLPAGGRRRTPGLRREEVAQLAGVGVTWYTWLEQGRDIHASEQVLTAIARTLQLDQHERSHLFTLAGAPEPPMEKDCKVVTPQIRAILDQLEPFPAAVQNARTDILAYNRTYDWLMDVGSVPVEERNSMLLAFTNPRWRARLRDWEDGLPRSVAQFRASMAEHVAEPGWKALVKRLRRESPEFEAIWNQHDVQPMRNLTKCFVHPEAGLLSFDYTHLWFGRRSEVRLTTYTPADSETAAKLAAR</sequence>
<dbReference type="SMART" id="SM00530">
    <property type="entry name" value="HTH_XRE"/>
    <property type="match status" value="1"/>
</dbReference>
<organism evidence="2 3">
    <name type="scientific">Amycolatopsis thermoflava</name>
    <dbReference type="NCBI Taxonomy" id="84480"/>
    <lineage>
        <taxon>Bacteria</taxon>
        <taxon>Bacillati</taxon>
        <taxon>Actinomycetota</taxon>
        <taxon>Actinomycetes</taxon>
        <taxon>Pseudonocardiales</taxon>
        <taxon>Pseudonocardiaceae</taxon>
        <taxon>Amycolatopsis</taxon>
        <taxon>Amycolatopsis methanolica group</taxon>
    </lineage>
</organism>
<accession>A0A3N2GWI9</accession>
<proteinExistence type="predicted"/>
<dbReference type="Pfam" id="PF13560">
    <property type="entry name" value="HTH_31"/>
    <property type="match status" value="1"/>
</dbReference>
<dbReference type="GeneID" id="301844686"/>
<dbReference type="InterPro" id="IPR041413">
    <property type="entry name" value="MLTR_LBD"/>
</dbReference>
<dbReference type="RefSeq" id="WP_027933102.1">
    <property type="nucleotide sequence ID" value="NZ_CBDRBM010000006.1"/>
</dbReference>
<dbReference type="EMBL" id="RKHY01000001">
    <property type="protein sequence ID" value="ROS40967.1"/>
    <property type="molecule type" value="Genomic_DNA"/>
</dbReference>
<evidence type="ECO:0000259" key="1">
    <source>
        <dbReference type="SMART" id="SM00530"/>
    </source>
</evidence>
<dbReference type="PANTHER" id="PTHR35010">
    <property type="entry name" value="BLL4672 PROTEIN-RELATED"/>
    <property type="match status" value="1"/>
</dbReference>
<dbReference type="PANTHER" id="PTHR35010:SF2">
    <property type="entry name" value="BLL4672 PROTEIN"/>
    <property type="match status" value="1"/>
</dbReference>
<name>A0A3N2GWI9_9PSEU</name>
<dbReference type="Pfam" id="PF17765">
    <property type="entry name" value="MLTR_LBD"/>
    <property type="match status" value="1"/>
</dbReference>
<dbReference type="InterPro" id="IPR010982">
    <property type="entry name" value="Lambda_DNA-bd_dom_sf"/>
</dbReference>
<keyword evidence="3" id="KW-1185">Reference proteome</keyword>
<dbReference type="GO" id="GO:0003677">
    <property type="term" value="F:DNA binding"/>
    <property type="evidence" value="ECO:0007669"/>
    <property type="project" value="InterPro"/>
</dbReference>
<reference evidence="2 3" key="1">
    <citation type="submission" date="2018-11" db="EMBL/GenBank/DDBJ databases">
        <title>Sequencing the genomes of 1000 actinobacteria strains.</title>
        <authorList>
            <person name="Klenk H.-P."/>
        </authorList>
    </citation>
    <scope>NUCLEOTIDE SEQUENCE [LARGE SCALE GENOMIC DNA]</scope>
    <source>
        <strain evidence="2 3">DSM 44348</strain>
    </source>
</reference>
<dbReference type="AlphaFoldDB" id="A0A3N2GWI9"/>
<dbReference type="Proteomes" id="UP000274843">
    <property type="component" value="Unassembled WGS sequence"/>
</dbReference>
<dbReference type="InterPro" id="IPR001387">
    <property type="entry name" value="Cro/C1-type_HTH"/>
</dbReference>
<dbReference type="SUPFAM" id="SSF47413">
    <property type="entry name" value="lambda repressor-like DNA-binding domains"/>
    <property type="match status" value="1"/>
</dbReference>